<dbReference type="Proteomes" id="UP000334990">
    <property type="component" value="Unassembled WGS sequence"/>
</dbReference>
<name>A0A5M3W2Q8_9ACTN</name>
<dbReference type="RefSeq" id="WP_155338787.1">
    <property type="nucleotide sequence ID" value="NZ_BAAABN010000077.1"/>
</dbReference>
<feature type="region of interest" description="Disordered" evidence="1">
    <location>
        <begin position="397"/>
        <end position="417"/>
    </location>
</feature>
<comment type="caution">
    <text evidence="3">The sequence shown here is derived from an EMBL/GenBank/DDBJ whole genome shotgun (WGS) entry which is preliminary data.</text>
</comment>
<keyword evidence="2" id="KW-0732">Signal</keyword>
<evidence type="ECO:0000313" key="3">
    <source>
        <dbReference type="EMBL" id="GES02569.1"/>
    </source>
</evidence>
<evidence type="ECO:0000313" key="4">
    <source>
        <dbReference type="Proteomes" id="UP000334990"/>
    </source>
</evidence>
<dbReference type="SUPFAM" id="SSF48452">
    <property type="entry name" value="TPR-like"/>
    <property type="match status" value="2"/>
</dbReference>
<feature type="chain" id="PRO_5024379040" description="Tetratricopeptide repeat protein" evidence="2">
    <location>
        <begin position="21"/>
        <end position="417"/>
    </location>
</feature>
<sequence length="417" mass="44840">MRRTAILLAAASAVATVAMVKYGGQEFTPGPPPVRAFAFDLAGRIAADQRYLKIAPGDATVWAELGLGYVEQARVTADPAYYPKAEGALRESLRLRAAGNDTALVGMAALTGARHEFAQSRDWAIKATAANPANPLAHGLLSDAYVQLGDLTKAEKSLQIMLDAKPGVASFTRAAHFFRIKNQFGRAANALNLALGAAAGTADLADIHCRRGELAWLTGRPSLRAYEQALDAQPGYPAALAGRARALAALGRGKEAAHAYATAVARNPEPQTLIEYGELLHALGRKAEARTQFRVFRGALKLFAEGGVVDDLTAGRFEADHGDPAVAVTHLAREWIRRPTNEVADAYAWALHRAGRDREAIQYARDDTALAAFHRAGIERALNRNKDAERSLDRARKLNPNLPNLSHTPRIEVANGR</sequence>
<dbReference type="Pfam" id="PF13432">
    <property type="entry name" value="TPR_16"/>
    <property type="match status" value="2"/>
</dbReference>
<dbReference type="Gene3D" id="1.25.40.10">
    <property type="entry name" value="Tetratricopeptide repeat domain"/>
    <property type="match status" value="2"/>
</dbReference>
<keyword evidence="4" id="KW-1185">Reference proteome</keyword>
<dbReference type="EMBL" id="BLAD01000059">
    <property type="protein sequence ID" value="GES02569.1"/>
    <property type="molecule type" value="Genomic_DNA"/>
</dbReference>
<dbReference type="AlphaFoldDB" id="A0A5M3W2Q8"/>
<dbReference type="InterPro" id="IPR019734">
    <property type="entry name" value="TPR_rpt"/>
</dbReference>
<reference evidence="3 4" key="1">
    <citation type="submission" date="2019-10" db="EMBL/GenBank/DDBJ databases">
        <title>Whole genome shotgun sequence of Acrocarpospora corrugata NBRC 13972.</title>
        <authorList>
            <person name="Ichikawa N."/>
            <person name="Kimura A."/>
            <person name="Kitahashi Y."/>
            <person name="Komaki H."/>
            <person name="Oguchi A."/>
        </authorList>
    </citation>
    <scope>NUCLEOTIDE SEQUENCE [LARGE SCALE GENOMIC DNA]</scope>
    <source>
        <strain evidence="3 4">NBRC 13972</strain>
    </source>
</reference>
<organism evidence="3 4">
    <name type="scientific">Acrocarpospora corrugata</name>
    <dbReference type="NCBI Taxonomy" id="35763"/>
    <lineage>
        <taxon>Bacteria</taxon>
        <taxon>Bacillati</taxon>
        <taxon>Actinomycetota</taxon>
        <taxon>Actinomycetes</taxon>
        <taxon>Streptosporangiales</taxon>
        <taxon>Streptosporangiaceae</taxon>
        <taxon>Acrocarpospora</taxon>
    </lineage>
</organism>
<feature type="signal peptide" evidence="2">
    <location>
        <begin position="1"/>
        <end position="20"/>
    </location>
</feature>
<dbReference type="OrthoDB" id="5477158at2"/>
<evidence type="ECO:0000256" key="2">
    <source>
        <dbReference type="SAM" id="SignalP"/>
    </source>
</evidence>
<evidence type="ECO:0008006" key="5">
    <source>
        <dbReference type="Google" id="ProtNLM"/>
    </source>
</evidence>
<protein>
    <recommendedName>
        <fullName evidence="5">Tetratricopeptide repeat protein</fullName>
    </recommendedName>
</protein>
<accession>A0A5M3W2Q8</accession>
<evidence type="ECO:0000256" key="1">
    <source>
        <dbReference type="SAM" id="MobiDB-lite"/>
    </source>
</evidence>
<dbReference type="InterPro" id="IPR011990">
    <property type="entry name" value="TPR-like_helical_dom_sf"/>
</dbReference>
<gene>
    <name evidence="3" type="ORF">Acor_46350</name>
</gene>
<proteinExistence type="predicted"/>
<dbReference type="SMART" id="SM00028">
    <property type="entry name" value="TPR"/>
    <property type="match status" value="4"/>
</dbReference>